<feature type="chain" id="PRO_5033050790" description="Fibrinogen C-terminal domain-containing protein" evidence="1">
    <location>
        <begin position="19"/>
        <end position="205"/>
    </location>
</feature>
<dbReference type="InterPro" id="IPR036056">
    <property type="entry name" value="Fibrinogen-like_C"/>
</dbReference>
<name>A0A8B6END9_MYTGA</name>
<dbReference type="OrthoDB" id="6089610at2759"/>
<dbReference type="SMART" id="SM00186">
    <property type="entry name" value="FBG"/>
    <property type="match status" value="1"/>
</dbReference>
<keyword evidence="1" id="KW-0732">Signal</keyword>
<dbReference type="EMBL" id="UYJE01005307">
    <property type="protein sequence ID" value="VDI36075.1"/>
    <property type="molecule type" value="Genomic_DNA"/>
</dbReference>
<dbReference type="PANTHER" id="PTHR19143:SF458">
    <property type="entry name" value="FIBRINOGEN C-TERMINAL DOMAIN-CONTAINING PROTEIN-RELATED"/>
    <property type="match status" value="1"/>
</dbReference>
<dbReference type="Proteomes" id="UP000596742">
    <property type="component" value="Unassembled WGS sequence"/>
</dbReference>
<dbReference type="InterPro" id="IPR014716">
    <property type="entry name" value="Fibrinogen_a/b/g_C_1"/>
</dbReference>
<dbReference type="InterPro" id="IPR002181">
    <property type="entry name" value="Fibrinogen_a/b/g_C_dom"/>
</dbReference>
<feature type="domain" description="Fibrinogen C-terminal" evidence="2">
    <location>
        <begin position="56"/>
        <end position="205"/>
    </location>
</feature>
<protein>
    <recommendedName>
        <fullName evidence="2">Fibrinogen C-terminal domain-containing protein</fullName>
    </recommendedName>
</protein>
<dbReference type="SUPFAM" id="SSF56496">
    <property type="entry name" value="Fibrinogen C-terminal domain-like"/>
    <property type="match status" value="1"/>
</dbReference>
<evidence type="ECO:0000259" key="2">
    <source>
        <dbReference type="PROSITE" id="PS51406"/>
    </source>
</evidence>
<dbReference type="CDD" id="cd00087">
    <property type="entry name" value="FReD"/>
    <property type="match status" value="1"/>
</dbReference>
<proteinExistence type="predicted"/>
<dbReference type="Pfam" id="PF00147">
    <property type="entry name" value="Fibrinogen_C"/>
    <property type="match status" value="1"/>
</dbReference>
<evidence type="ECO:0000256" key="1">
    <source>
        <dbReference type="SAM" id="SignalP"/>
    </source>
</evidence>
<dbReference type="Gene3D" id="3.90.215.10">
    <property type="entry name" value="Gamma Fibrinogen, chain A, domain 1"/>
    <property type="match status" value="1"/>
</dbReference>
<reference evidence="3" key="1">
    <citation type="submission" date="2018-11" db="EMBL/GenBank/DDBJ databases">
        <authorList>
            <person name="Alioto T."/>
            <person name="Alioto T."/>
        </authorList>
    </citation>
    <scope>NUCLEOTIDE SEQUENCE</scope>
</reference>
<evidence type="ECO:0000313" key="3">
    <source>
        <dbReference type="EMBL" id="VDI36075.1"/>
    </source>
</evidence>
<sequence>MRISLALIVFCTIGRVMLHELLNHQQGVLSSQSGVCFYGEAAERILELARNDLNSKCSGRRPRNCNDIPDSCPSGVYKVYPKHTTGYNVYCEMKIDGGHWTVFQRRENGYTNFIRGWNDYKNGFGDLKHEFWLGNKKMHMLSSQGKYEMRIDLTDFDGNHAFAKYNDFKIGDENSKFKLTANGYFGTAGNSLEHHNGIPFSTNGQ</sequence>
<keyword evidence="4" id="KW-1185">Reference proteome</keyword>
<gene>
    <name evidence="3" type="ORF">MGAL_10B036719</name>
</gene>
<dbReference type="PROSITE" id="PS51406">
    <property type="entry name" value="FIBRINOGEN_C_2"/>
    <property type="match status" value="1"/>
</dbReference>
<accession>A0A8B6END9</accession>
<dbReference type="PANTHER" id="PTHR19143">
    <property type="entry name" value="FIBRINOGEN/TENASCIN/ANGIOPOEITIN"/>
    <property type="match status" value="1"/>
</dbReference>
<feature type="signal peptide" evidence="1">
    <location>
        <begin position="1"/>
        <end position="18"/>
    </location>
</feature>
<dbReference type="InterPro" id="IPR050373">
    <property type="entry name" value="Fibrinogen_C-term_domain"/>
</dbReference>
<dbReference type="AlphaFoldDB" id="A0A8B6END9"/>
<comment type="caution">
    <text evidence="3">The sequence shown here is derived from an EMBL/GenBank/DDBJ whole genome shotgun (WGS) entry which is preliminary data.</text>
</comment>
<organism evidence="3 4">
    <name type="scientific">Mytilus galloprovincialis</name>
    <name type="common">Mediterranean mussel</name>
    <dbReference type="NCBI Taxonomy" id="29158"/>
    <lineage>
        <taxon>Eukaryota</taxon>
        <taxon>Metazoa</taxon>
        <taxon>Spiralia</taxon>
        <taxon>Lophotrochozoa</taxon>
        <taxon>Mollusca</taxon>
        <taxon>Bivalvia</taxon>
        <taxon>Autobranchia</taxon>
        <taxon>Pteriomorphia</taxon>
        <taxon>Mytilida</taxon>
        <taxon>Mytiloidea</taxon>
        <taxon>Mytilidae</taxon>
        <taxon>Mytilinae</taxon>
        <taxon>Mytilus</taxon>
    </lineage>
</organism>
<evidence type="ECO:0000313" key="4">
    <source>
        <dbReference type="Proteomes" id="UP000596742"/>
    </source>
</evidence>
<dbReference type="GO" id="GO:0005615">
    <property type="term" value="C:extracellular space"/>
    <property type="evidence" value="ECO:0007669"/>
    <property type="project" value="TreeGrafter"/>
</dbReference>